<proteinExistence type="predicted"/>
<keyword evidence="2" id="KW-1185">Reference proteome</keyword>
<dbReference type="Proteomes" id="UP000265520">
    <property type="component" value="Unassembled WGS sequence"/>
</dbReference>
<feature type="non-terminal residue" evidence="1">
    <location>
        <position position="78"/>
    </location>
</feature>
<dbReference type="AlphaFoldDB" id="A0A392Q6Z0"/>
<evidence type="ECO:0000313" key="1">
    <source>
        <dbReference type="EMBL" id="MCI19672.1"/>
    </source>
</evidence>
<evidence type="ECO:0000313" key="2">
    <source>
        <dbReference type="Proteomes" id="UP000265520"/>
    </source>
</evidence>
<reference evidence="1 2" key="1">
    <citation type="journal article" date="2018" name="Front. Plant Sci.">
        <title>Red Clover (Trifolium pratense) and Zigzag Clover (T. medium) - A Picture of Genomic Similarities and Differences.</title>
        <authorList>
            <person name="Dluhosova J."/>
            <person name="Istvanek J."/>
            <person name="Nedelnik J."/>
            <person name="Repkova J."/>
        </authorList>
    </citation>
    <scope>NUCLEOTIDE SEQUENCE [LARGE SCALE GENOMIC DNA]</scope>
    <source>
        <strain evidence="2">cv. 10/8</strain>
        <tissue evidence="1">Leaf</tissue>
    </source>
</reference>
<dbReference type="EMBL" id="LXQA010115984">
    <property type="protein sequence ID" value="MCI19672.1"/>
    <property type="molecule type" value="Genomic_DNA"/>
</dbReference>
<accession>A0A392Q6Z0</accession>
<name>A0A392Q6Z0_9FABA</name>
<comment type="caution">
    <text evidence="1">The sequence shown here is derived from an EMBL/GenBank/DDBJ whole genome shotgun (WGS) entry which is preliminary data.</text>
</comment>
<organism evidence="1 2">
    <name type="scientific">Trifolium medium</name>
    <dbReference type="NCBI Taxonomy" id="97028"/>
    <lineage>
        <taxon>Eukaryota</taxon>
        <taxon>Viridiplantae</taxon>
        <taxon>Streptophyta</taxon>
        <taxon>Embryophyta</taxon>
        <taxon>Tracheophyta</taxon>
        <taxon>Spermatophyta</taxon>
        <taxon>Magnoliopsida</taxon>
        <taxon>eudicotyledons</taxon>
        <taxon>Gunneridae</taxon>
        <taxon>Pentapetalae</taxon>
        <taxon>rosids</taxon>
        <taxon>fabids</taxon>
        <taxon>Fabales</taxon>
        <taxon>Fabaceae</taxon>
        <taxon>Papilionoideae</taxon>
        <taxon>50 kb inversion clade</taxon>
        <taxon>NPAAA clade</taxon>
        <taxon>Hologalegina</taxon>
        <taxon>IRL clade</taxon>
        <taxon>Trifolieae</taxon>
        <taxon>Trifolium</taxon>
    </lineage>
</organism>
<sequence>MVTEIIARQGSKISWYSSQPVVECTGALRLLVEDVGKVYVSCASRRLEWRIAPIIKAQHRLFRVAARCALGMARRGAQ</sequence>
<protein>
    <submittedName>
        <fullName evidence="1">Uncharacterized protein</fullName>
    </submittedName>
</protein>